<sequence>MFQISLRLKIPILEFNLPFFGRCSLQVRYQLRNERAPVSKPDSTEDPPCLVAKCMLNLTWVKRPPIGRKLSGRVALSGVVLVT</sequence>
<reference evidence="1 2" key="1">
    <citation type="journal article" date="2019" name="Sci. Rep.">
        <title>Orb-weaving spider Araneus ventricosus genome elucidates the spidroin gene catalogue.</title>
        <authorList>
            <person name="Kono N."/>
            <person name="Nakamura H."/>
            <person name="Ohtoshi R."/>
            <person name="Moran D.A.P."/>
            <person name="Shinohara A."/>
            <person name="Yoshida Y."/>
            <person name="Fujiwara M."/>
            <person name="Mori M."/>
            <person name="Tomita M."/>
            <person name="Arakawa K."/>
        </authorList>
    </citation>
    <scope>NUCLEOTIDE SEQUENCE [LARGE SCALE GENOMIC DNA]</scope>
</reference>
<keyword evidence="2" id="KW-1185">Reference proteome</keyword>
<protein>
    <submittedName>
        <fullName evidence="1">Uncharacterized protein</fullName>
    </submittedName>
</protein>
<proteinExistence type="predicted"/>
<gene>
    <name evidence="1" type="ORF">AVEN_70610_1</name>
</gene>
<evidence type="ECO:0000313" key="2">
    <source>
        <dbReference type="Proteomes" id="UP000499080"/>
    </source>
</evidence>
<dbReference type="AlphaFoldDB" id="A0A4Y2CGW1"/>
<accession>A0A4Y2CGW1</accession>
<comment type="caution">
    <text evidence="1">The sequence shown here is derived from an EMBL/GenBank/DDBJ whole genome shotgun (WGS) entry which is preliminary data.</text>
</comment>
<evidence type="ECO:0000313" key="1">
    <source>
        <dbReference type="EMBL" id="GBM03194.1"/>
    </source>
</evidence>
<organism evidence="1 2">
    <name type="scientific">Araneus ventricosus</name>
    <name type="common">Orbweaver spider</name>
    <name type="synonym">Epeira ventricosa</name>
    <dbReference type="NCBI Taxonomy" id="182803"/>
    <lineage>
        <taxon>Eukaryota</taxon>
        <taxon>Metazoa</taxon>
        <taxon>Ecdysozoa</taxon>
        <taxon>Arthropoda</taxon>
        <taxon>Chelicerata</taxon>
        <taxon>Arachnida</taxon>
        <taxon>Araneae</taxon>
        <taxon>Araneomorphae</taxon>
        <taxon>Entelegynae</taxon>
        <taxon>Araneoidea</taxon>
        <taxon>Araneidae</taxon>
        <taxon>Araneus</taxon>
    </lineage>
</organism>
<dbReference type="Proteomes" id="UP000499080">
    <property type="component" value="Unassembled WGS sequence"/>
</dbReference>
<dbReference type="EMBL" id="BGPR01000188">
    <property type="protein sequence ID" value="GBM03194.1"/>
    <property type="molecule type" value="Genomic_DNA"/>
</dbReference>
<name>A0A4Y2CGW1_ARAVE</name>